<keyword evidence="1" id="KW-0030">Aminoacyl-tRNA synthetase</keyword>
<dbReference type="Proteomes" id="UP000004931">
    <property type="component" value="Unassembled WGS sequence"/>
</dbReference>
<dbReference type="OrthoDB" id="5772592at2"/>
<sequence>MYRQRAKTIIGQSAVMVLACGVLILQTAIAELPRPLTTNEIIKQAELLFDGMVLSVQQAADEDHYQVQLLKASGKVITIKVNGLSGQMHEQQTGPGTATPGHPA</sequence>
<dbReference type="PROSITE" id="PS51257">
    <property type="entry name" value="PROKAR_LIPOPROTEIN"/>
    <property type="match status" value="1"/>
</dbReference>
<dbReference type="EMBL" id="AAVT01000012">
    <property type="protein sequence ID" value="EAW29943.1"/>
    <property type="molecule type" value="Genomic_DNA"/>
</dbReference>
<evidence type="ECO:0000313" key="2">
    <source>
        <dbReference type="Proteomes" id="UP000004931"/>
    </source>
</evidence>
<dbReference type="AlphaFoldDB" id="A0YGS5"/>
<reference evidence="1 2" key="1">
    <citation type="journal article" date="2010" name="J. Bacteriol.">
        <title>Genome sequence of the oligotrophic marine Gammaproteobacterium HTCC2143, isolated from the Oregon Coast.</title>
        <authorList>
            <person name="Oh H.M."/>
            <person name="Kang I."/>
            <person name="Ferriera S."/>
            <person name="Giovannoni S.J."/>
            <person name="Cho J.C."/>
        </authorList>
    </citation>
    <scope>NUCLEOTIDE SEQUENCE [LARGE SCALE GENOMIC DNA]</scope>
    <source>
        <strain evidence="1 2">HTCC2143</strain>
    </source>
</reference>
<name>A0YGS5_9GAMM</name>
<accession>A0YGS5</accession>
<keyword evidence="1" id="KW-0436">Ligase</keyword>
<evidence type="ECO:0000313" key="1">
    <source>
        <dbReference type="EMBL" id="EAW29943.1"/>
    </source>
</evidence>
<dbReference type="EC" id="6.1.1.18" evidence="1"/>
<protein>
    <submittedName>
        <fullName evidence="1">Glutaminyl-tRNA synthetase</fullName>
        <ecNumber evidence="1">6.1.1.18</ecNumber>
    </submittedName>
</protein>
<comment type="caution">
    <text evidence="1">The sequence shown here is derived from an EMBL/GenBank/DDBJ whole genome shotgun (WGS) entry which is preliminary data.</text>
</comment>
<gene>
    <name evidence="1" type="ORF">GP2143_06609</name>
</gene>
<organism evidence="1 2">
    <name type="scientific">marine gamma proteobacterium HTCC2143</name>
    <dbReference type="NCBI Taxonomy" id="247633"/>
    <lineage>
        <taxon>Bacteria</taxon>
        <taxon>Pseudomonadati</taxon>
        <taxon>Pseudomonadota</taxon>
        <taxon>Gammaproteobacteria</taxon>
        <taxon>Cellvibrionales</taxon>
        <taxon>Spongiibacteraceae</taxon>
        <taxon>BD1-7 clade</taxon>
    </lineage>
</organism>
<dbReference type="GO" id="GO:0004819">
    <property type="term" value="F:glutamine-tRNA ligase activity"/>
    <property type="evidence" value="ECO:0007669"/>
    <property type="project" value="UniProtKB-EC"/>
</dbReference>
<keyword evidence="2" id="KW-1185">Reference proteome</keyword>
<proteinExistence type="predicted"/>